<feature type="compositionally biased region" description="Basic and acidic residues" evidence="1">
    <location>
        <begin position="143"/>
        <end position="152"/>
    </location>
</feature>
<feature type="region of interest" description="Disordered" evidence="1">
    <location>
        <begin position="34"/>
        <end position="223"/>
    </location>
</feature>
<evidence type="ECO:0000256" key="1">
    <source>
        <dbReference type="SAM" id="MobiDB-lite"/>
    </source>
</evidence>
<evidence type="ECO:0000313" key="3">
    <source>
        <dbReference type="Proteomes" id="UP000800235"/>
    </source>
</evidence>
<evidence type="ECO:0000313" key="2">
    <source>
        <dbReference type="EMBL" id="KAF2431312.1"/>
    </source>
</evidence>
<dbReference type="Proteomes" id="UP000800235">
    <property type="component" value="Unassembled WGS sequence"/>
</dbReference>
<sequence>MSYAPRETHKISEPVRDEAVGAITSDSLAAESLAEGGGFADGHATASKQPSKGTTLNNEDTSAARTLDPAVDSEARLATEEWNESAQFKAGRNLDSSGGGQSVQSNKKGGEYGGSLGRNRDDDDDDDKEEKGKSQGATAPSYTRDDRDETTQKPKGRNITEGGFDDSAPNASFNQDIGGKNDPGRLAEQKFAKDNASNPTRGGKEEAIDSEGKYDVLKSEEEA</sequence>
<dbReference type="EMBL" id="MU007033">
    <property type="protein sequence ID" value="KAF2431312.1"/>
    <property type="molecule type" value="Genomic_DNA"/>
</dbReference>
<proteinExistence type="predicted"/>
<accession>A0A9P4NTG1</accession>
<gene>
    <name evidence="2" type="ORF">EJ08DRAFT_649113</name>
</gene>
<dbReference type="AlphaFoldDB" id="A0A9P4NTG1"/>
<reference evidence="2" key="1">
    <citation type="journal article" date="2020" name="Stud. Mycol.">
        <title>101 Dothideomycetes genomes: a test case for predicting lifestyles and emergence of pathogens.</title>
        <authorList>
            <person name="Haridas S."/>
            <person name="Albert R."/>
            <person name="Binder M."/>
            <person name="Bloem J."/>
            <person name="Labutti K."/>
            <person name="Salamov A."/>
            <person name="Andreopoulos B."/>
            <person name="Baker S."/>
            <person name="Barry K."/>
            <person name="Bills G."/>
            <person name="Bluhm B."/>
            <person name="Cannon C."/>
            <person name="Castanera R."/>
            <person name="Culley D."/>
            <person name="Daum C."/>
            <person name="Ezra D."/>
            <person name="Gonzalez J."/>
            <person name="Henrissat B."/>
            <person name="Kuo A."/>
            <person name="Liang C."/>
            <person name="Lipzen A."/>
            <person name="Lutzoni F."/>
            <person name="Magnuson J."/>
            <person name="Mondo S."/>
            <person name="Nolan M."/>
            <person name="Ohm R."/>
            <person name="Pangilinan J."/>
            <person name="Park H.-J."/>
            <person name="Ramirez L."/>
            <person name="Alfaro M."/>
            <person name="Sun H."/>
            <person name="Tritt A."/>
            <person name="Yoshinaga Y."/>
            <person name="Zwiers L.-H."/>
            <person name="Turgeon B."/>
            <person name="Goodwin S."/>
            <person name="Spatafora J."/>
            <person name="Crous P."/>
            <person name="Grigoriev I."/>
        </authorList>
    </citation>
    <scope>NUCLEOTIDE SEQUENCE</scope>
    <source>
        <strain evidence="2">CBS 130266</strain>
    </source>
</reference>
<name>A0A9P4NTG1_9PEZI</name>
<protein>
    <submittedName>
        <fullName evidence="2">Uncharacterized protein</fullName>
    </submittedName>
</protein>
<keyword evidence="3" id="KW-1185">Reference proteome</keyword>
<comment type="caution">
    <text evidence="2">The sequence shown here is derived from an EMBL/GenBank/DDBJ whole genome shotgun (WGS) entry which is preliminary data.</text>
</comment>
<feature type="compositionally biased region" description="Basic and acidic residues" evidence="1">
    <location>
        <begin position="182"/>
        <end position="193"/>
    </location>
</feature>
<feature type="compositionally biased region" description="Polar residues" evidence="1">
    <location>
        <begin position="46"/>
        <end position="64"/>
    </location>
</feature>
<organism evidence="2 3">
    <name type="scientific">Tothia fuscella</name>
    <dbReference type="NCBI Taxonomy" id="1048955"/>
    <lineage>
        <taxon>Eukaryota</taxon>
        <taxon>Fungi</taxon>
        <taxon>Dikarya</taxon>
        <taxon>Ascomycota</taxon>
        <taxon>Pezizomycotina</taxon>
        <taxon>Dothideomycetes</taxon>
        <taxon>Pleosporomycetidae</taxon>
        <taxon>Venturiales</taxon>
        <taxon>Cylindrosympodiaceae</taxon>
        <taxon>Tothia</taxon>
    </lineage>
</organism>
<feature type="compositionally biased region" description="Basic and acidic residues" evidence="1">
    <location>
        <begin position="202"/>
        <end position="223"/>
    </location>
</feature>
<dbReference type="OrthoDB" id="5383057at2759"/>